<dbReference type="SUPFAM" id="SSF51206">
    <property type="entry name" value="cAMP-binding domain-like"/>
    <property type="match status" value="1"/>
</dbReference>
<protein>
    <submittedName>
        <fullName evidence="2">Cyclic nucleotide-binding domain-containing protein</fullName>
    </submittedName>
</protein>
<dbReference type="AlphaFoldDB" id="A0A928VYC2"/>
<dbReference type="EMBL" id="JADEXN010000208">
    <property type="protein sequence ID" value="MBE9041538.1"/>
    <property type="molecule type" value="Genomic_DNA"/>
</dbReference>
<accession>A0A928VYC2</accession>
<feature type="domain" description="Cyclic nucleotide-binding" evidence="1">
    <location>
        <begin position="7"/>
        <end position="100"/>
    </location>
</feature>
<dbReference type="Proteomes" id="UP000621799">
    <property type="component" value="Unassembled WGS sequence"/>
</dbReference>
<evidence type="ECO:0000259" key="1">
    <source>
        <dbReference type="PROSITE" id="PS50042"/>
    </source>
</evidence>
<dbReference type="PROSITE" id="PS50042">
    <property type="entry name" value="CNMP_BINDING_3"/>
    <property type="match status" value="1"/>
</dbReference>
<dbReference type="InterPro" id="IPR000595">
    <property type="entry name" value="cNMP-bd_dom"/>
</dbReference>
<dbReference type="InterPro" id="IPR014710">
    <property type="entry name" value="RmlC-like_jellyroll"/>
</dbReference>
<name>A0A928VYC2_9CYAN</name>
<proteinExistence type="predicted"/>
<dbReference type="InterPro" id="IPR018490">
    <property type="entry name" value="cNMP-bd_dom_sf"/>
</dbReference>
<comment type="caution">
    <text evidence="2">The sequence shown here is derived from an EMBL/GenBank/DDBJ whole genome shotgun (WGS) entry which is preliminary data.</text>
</comment>
<evidence type="ECO:0000313" key="2">
    <source>
        <dbReference type="EMBL" id="MBE9041538.1"/>
    </source>
</evidence>
<dbReference type="RefSeq" id="WP_264321742.1">
    <property type="nucleotide sequence ID" value="NZ_JADEXN010000208.1"/>
</dbReference>
<keyword evidence="3" id="KW-1185">Reference proteome</keyword>
<gene>
    <name evidence="2" type="ORF">IQ235_12180</name>
</gene>
<dbReference type="CDD" id="cd00038">
    <property type="entry name" value="CAP_ED"/>
    <property type="match status" value="1"/>
</dbReference>
<sequence length="176" mass="19914">MKKAFLILGELNNDDLDWMIKEGKKRTLSPDETLIYEGQQINAFYIVLSGTFSVAIDSLNKELARLSSGEVVGEISFIDTRLPLATVKAIEDSVALEIPRLRLTYKLQRDMGFASRFYRGISRCLSDRVRGTVLRLGYGIDVEDPEAEEMEAYPDADRDLALVQAKFNWLMQGVSR</sequence>
<evidence type="ECO:0000313" key="3">
    <source>
        <dbReference type="Proteomes" id="UP000621799"/>
    </source>
</evidence>
<dbReference type="Gene3D" id="2.60.120.10">
    <property type="entry name" value="Jelly Rolls"/>
    <property type="match status" value="1"/>
</dbReference>
<reference evidence="2" key="1">
    <citation type="submission" date="2020-10" db="EMBL/GenBank/DDBJ databases">
        <authorList>
            <person name="Castelo-Branco R."/>
            <person name="Eusebio N."/>
            <person name="Adriana R."/>
            <person name="Vieira A."/>
            <person name="Brugerolle De Fraissinette N."/>
            <person name="Rezende De Castro R."/>
            <person name="Schneider M.P."/>
            <person name="Vasconcelos V."/>
            <person name="Leao P.N."/>
        </authorList>
    </citation>
    <scope>NUCLEOTIDE SEQUENCE</scope>
    <source>
        <strain evidence="2">LEGE 11467</strain>
    </source>
</reference>
<dbReference type="Pfam" id="PF00027">
    <property type="entry name" value="cNMP_binding"/>
    <property type="match status" value="1"/>
</dbReference>
<dbReference type="SMART" id="SM00100">
    <property type="entry name" value="cNMP"/>
    <property type="match status" value="1"/>
</dbReference>
<organism evidence="2 3">
    <name type="scientific">Zarconia navalis LEGE 11467</name>
    <dbReference type="NCBI Taxonomy" id="1828826"/>
    <lineage>
        <taxon>Bacteria</taxon>
        <taxon>Bacillati</taxon>
        <taxon>Cyanobacteriota</taxon>
        <taxon>Cyanophyceae</taxon>
        <taxon>Oscillatoriophycideae</taxon>
        <taxon>Oscillatoriales</taxon>
        <taxon>Oscillatoriales incertae sedis</taxon>
        <taxon>Zarconia</taxon>
        <taxon>Zarconia navalis</taxon>
    </lineage>
</organism>